<gene>
    <name evidence="1" type="ORF">FHG89_07600</name>
</gene>
<dbReference type="EMBL" id="VDFY01000110">
    <property type="protein sequence ID" value="TNH30416.1"/>
    <property type="molecule type" value="Genomic_DNA"/>
</dbReference>
<dbReference type="AlphaFoldDB" id="A0A5C4QWH2"/>
<dbReference type="PANTHER" id="PTHR36057">
    <property type="match status" value="1"/>
</dbReference>
<protein>
    <submittedName>
        <fullName evidence="1">DUF1223 domain-containing protein</fullName>
    </submittedName>
</protein>
<dbReference type="Pfam" id="PF06764">
    <property type="entry name" value="DUF1223"/>
    <property type="match status" value="1"/>
</dbReference>
<dbReference type="InterPro" id="IPR036249">
    <property type="entry name" value="Thioredoxin-like_sf"/>
</dbReference>
<name>A0A5C4QWH2_9ACTN</name>
<reference evidence="1 2" key="1">
    <citation type="submission" date="2019-06" db="EMBL/GenBank/DDBJ databases">
        <title>Micromonospora ordensis sp. nov., isolated from deep marine sediment.</title>
        <authorList>
            <person name="Veyisoglu A."/>
            <person name="Carro L."/>
            <person name="Klenk H.-P."/>
            <person name="Sahin N."/>
        </authorList>
    </citation>
    <scope>NUCLEOTIDE SEQUENCE [LARGE SCALE GENOMIC DNA]</scope>
    <source>
        <strain evidence="1 2">S2509</strain>
    </source>
</reference>
<organism evidence="1 2">
    <name type="scientific">Micromonospora orduensis</name>
    <dbReference type="NCBI Taxonomy" id="1420891"/>
    <lineage>
        <taxon>Bacteria</taxon>
        <taxon>Bacillati</taxon>
        <taxon>Actinomycetota</taxon>
        <taxon>Actinomycetes</taxon>
        <taxon>Micromonosporales</taxon>
        <taxon>Micromonosporaceae</taxon>
        <taxon>Micromonospora</taxon>
    </lineage>
</organism>
<keyword evidence="2" id="KW-1185">Reference proteome</keyword>
<comment type="caution">
    <text evidence="1">The sequence shown here is derived from an EMBL/GenBank/DDBJ whole genome shotgun (WGS) entry which is preliminary data.</text>
</comment>
<dbReference type="InterPro" id="IPR010634">
    <property type="entry name" value="DUF1223"/>
</dbReference>
<evidence type="ECO:0000313" key="1">
    <source>
        <dbReference type="EMBL" id="TNH30416.1"/>
    </source>
</evidence>
<evidence type="ECO:0000313" key="2">
    <source>
        <dbReference type="Proteomes" id="UP000306145"/>
    </source>
</evidence>
<proteinExistence type="predicted"/>
<dbReference type="Proteomes" id="UP000306145">
    <property type="component" value="Unassembled WGS sequence"/>
</dbReference>
<accession>A0A5C4QWH2</accession>
<dbReference type="RefSeq" id="WP_139583653.1">
    <property type="nucleotide sequence ID" value="NZ_VDFY01000110.1"/>
</dbReference>
<dbReference type="OrthoDB" id="9808254at2"/>
<dbReference type="PANTHER" id="PTHR36057:SF1">
    <property type="entry name" value="LIPOPROTEIN LIPID ATTACHMENT SITE-LIKE PROTEIN, PUTATIVE (DUF1223)-RELATED"/>
    <property type="match status" value="1"/>
</dbReference>
<dbReference type="SUPFAM" id="SSF52833">
    <property type="entry name" value="Thioredoxin-like"/>
    <property type="match status" value="1"/>
</dbReference>
<sequence length="287" mass="31370">MTDLTTDGGFAVVEMFTSQECSSCPPAEELLTEIDDDARTRGRPVFALGFHVDYWDDLGWPDPFADAAYTARQESYARAFGSGRLYTPQMIVNGTDEFVGSDRRRAADAIASALAATPATPVALSVREFDGERRVVLDVGAERPPQHAVVNVAVVERGLSSEVIRGENAGRTLRQDNVVRAFASVALDGGQARVEVRAPRTWIHSGPLWSGTCRTTATGSSSAPRPWTCRPRVDEPGRCGGPVTVLRTDAVISWRCRWGSCRSRCRCPGSRTRCPDPRRAARCSPRW</sequence>